<protein>
    <submittedName>
        <fullName evidence="3">XdhC family protein</fullName>
    </submittedName>
</protein>
<dbReference type="InterPro" id="IPR036291">
    <property type="entry name" value="NAD(P)-bd_dom_sf"/>
</dbReference>
<dbReference type="InterPro" id="IPR027051">
    <property type="entry name" value="XdhC_Rossmann_dom"/>
</dbReference>
<dbReference type="InterPro" id="IPR003777">
    <property type="entry name" value="XdhC_CoxI"/>
</dbReference>
<dbReference type="EMBL" id="SHAG01000032">
    <property type="protein sequence ID" value="RZO75514.1"/>
    <property type="molecule type" value="Genomic_DNA"/>
</dbReference>
<dbReference type="Proteomes" id="UP000316199">
    <property type="component" value="Unassembled WGS sequence"/>
</dbReference>
<evidence type="ECO:0000313" key="3">
    <source>
        <dbReference type="EMBL" id="RZO75514.1"/>
    </source>
</evidence>
<dbReference type="SUPFAM" id="SSF51735">
    <property type="entry name" value="NAD(P)-binding Rossmann-fold domains"/>
    <property type="match status" value="1"/>
</dbReference>
<accession>A0A520RZC3</accession>
<sequence length="344" mass="38493">MGLTMKNADTEVLNQLTRWVEEGIMSWLCTVVKTWGSSPRPVGSLLCCNKDGLVSGSLSGGCIEEDLLERLKNKQLALEKPELLIYGATEEDVERFQLPCGGQLHVVIEPVSTKTHLPELYRIISCLQLRECIERTVDIDTGEMRVQEKERFQHLIFSGDFETTDNEGKVMTQTYGPRYQLFLIGAGQVSMYLAQFAQALNYHVVVCDPREEMIKQWPVEGVQLIVGMPDDAVKENANDHFSAIIALTHDPRIDDMGLMEALKTEAFFIGAMGSVRTSLKRRERLELLELSKKQISRLHAPVGLPIGSKTPAEIAVAILAQLTALRSAKKEEVESADFRDVITF</sequence>
<comment type="caution">
    <text evidence="3">The sequence shown here is derived from an EMBL/GenBank/DDBJ whole genome shotgun (WGS) entry which is preliminary data.</text>
</comment>
<dbReference type="InterPro" id="IPR052698">
    <property type="entry name" value="MoCofactor_Util/Proc"/>
</dbReference>
<dbReference type="AlphaFoldDB" id="A0A520RZC3"/>
<feature type="domain" description="XdhC Rossmann" evidence="2">
    <location>
        <begin position="181"/>
        <end position="322"/>
    </location>
</feature>
<evidence type="ECO:0000259" key="1">
    <source>
        <dbReference type="Pfam" id="PF02625"/>
    </source>
</evidence>
<name>A0A520RZC3_9GAMM</name>
<gene>
    <name evidence="3" type="ORF">EVA68_06800</name>
</gene>
<feature type="domain" description="XdhC- CoxI" evidence="1">
    <location>
        <begin position="19"/>
        <end position="84"/>
    </location>
</feature>
<dbReference type="Gene3D" id="3.40.50.720">
    <property type="entry name" value="NAD(P)-binding Rossmann-like Domain"/>
    <property type="match status" value="1"/>
</dbReference>
<evidence type="ECO:0000313" key="4">
    <source>
        <dbReference type="Proteomes" id="UP000316199"/>
    </source>
</evidence>
<dbReference type="PANTHER" id="PTHR30388:SF4">
    <property type="entry name" value="MOLYBDENUM COFACTOR INSERTION CHAPERONE PAOD"/>
    <property type="match status" value="1"/>
</dbReference>
<evidence type="ECO:0000259" key="2">
    <source>
        <dbReference type="Pfam" id="PF13478"/>
    </source>
</evidence>
<dbReference type="Pfam" id="PF02625">
    <property type="entry name" value="XdhC_CoxI"/>
    <property type="match status" value="1"/>
</dbReference>
<organism evidence="3 4">
    <name type="scientific">OM182 bacterium</name>
    <dbReference type="NCBI Taxonomy" id="2510334"/>
    <lineage>
        <taxon>Bacteria</taxon>
        <taxon>Pseudomonadati</taxon>
        <taxon>Pseudomonadota</taxon>
        <taxon>Gammaproteobacteria</taxon>
        <taxon>OMG group</taxon>
        <taxon>OM182 clade</taxon>
    </lineage>
</organism>
<dbReference type="PANTHER" id="PTHR30388">
    <property type="entry name" value="ALDEHYDE OXIDOREDUCTASE MOLYBDENUM COFACTOR ASSEMBLY PROTEIN"/>
    <property type="match status" value="1"/>
</dbReference>
<reference evidence="3 4" key="1">
    <citation type="submission" date="2019-02" db="EMBL/GenBank/DDBJ databases">
        <title>Prokaryotic population dynamics and viral predation in marine succession experiment using metagenomics: the confinement effect.</title>
        <authorList>
            <person name="Haro-Moreno J.M."/>
            <person name="Rodriguez-Valera F."/>
            <person name="Lopez-Perez M."/>
        </authorList>
    </citation>
    <scope>NUCLEOTIDE SEQUENCE [LARGE SCALE GENOMIC DNA]</scope>
    <source>
        <strain evidence="3">MED-G157</strain>
    </source>
</reference>
<dbReference type="Pfam" id="PF13478">
    <property type="entry name" value="XdhC_C"/>
    <property type="match status" value="1"/>
</dbReference>
<proteinExistence type="predicted"/>